<evidence type="ECO:0000256" key="2">
    <source>
        <dbReference type="PROSITE-ProRule" id="PRU00076"/>
    </source>
</evidence>
<dbReference type="SMART" id="SM00181">
    <property type="entry name" value="EGF"/>
    <property type="match status" value="2"/>
</dbReference>
<feature type="disulfide bond" evidence="2">
    <location>
        <begin position="518"/>
        <end position="527"/>
    </location>
</feature>
<keyword evidence="3" id="KW-1133">Transmembrane helix</keyword>
<keyword evidence="6" id="KW-1185">Reference proteome</keyword>
<dbReference type="PANTHER" id="PTHR15036:SF49">
    <property type="entry name" value="AXOTACTIN"/>
    <property type="match status" value="1"/>
</dbReference>
<keyword evidence="1 2" id="KW-1015">Disulfide bond</keyword>
<feature type="domain" description="Laminin G" evidence="4">
    <location>
        <begin position="734"/>
        <end position="909"/>
    </location>
</feature>
<feature type="domain" description="EGF-like" evidence="5">
    <location>
        <begin position="905"/>
        <end position="942"/>
    </location>
</feature>
<dbReference type="Gene3D" id="2.60.120.200">
    <property type="match status" value="2"/>
</dbReference>
<feature type="domain" description="EGF-like" evidence="5">
    <location>
        <begin position="491"/>
        <end position="528"/>
    </location>
</feature>
<dbReference type="SUPFAM" id="SSF49899">
    <property type="entry name" value="Concanavalin A-like lectins/glucanases"/>
    <property type="match status" value="4"/>
</dbReference>
<dbReference type="PANTHER" id="PTHR15036">
    <property type="entry name" value="PIKACHURIN-LIKE PROTEIN"/>
    <property type="match status" value="1"/>
</dbReference>
<accession>A0A915AA72</accession>
<protein>
    <submittedName>
        <fullName evidence="7">Neurexin-4</fullName>
    </submittedName>
</protein>
<dbReference type="SMART" id="SM00282">
    <property type="entry name" value="LamG"/>
    <property type="match status" value="2"/>
</dbReference>
<dbReference type="Gene3D" id="2.10.25.10">
    <property type="entry name" value="Laminin"/>
    <property type="match status" value="2"/>
</dbReference>
<evidence type="ECO:0000259" key="5">
    <source>
        <dbReference type="PROSITE" id="PS50026"/>
    </source>
</evidence>
<sequence>VRRRKSALTCVRQLVVAKRLYQSGVGCVAKAQLQRCRSRMWRPPSRSTLIALTRCLVSRPLQVDTLECKELSFSAWSTDLGLVHTLQRIAVVAPLSIFYVYIEISDDQSSRKQLHSAGGSPLVIYSSLLPTSVEWQSLDVIARRVFVESVYPSDSDYTPTVMLTACKYDTSISYFNDRAYAVDTESAGIVSMYENQLSVLFRTFENGIFIFSMADQGDLLIAQIVRGTVHVIFDFGSLTHSSISGGVALNDGEWHEMRWVHQFDSVQLLIDGVVTNMTTPSGLYRKLDFDSQIHIAGRPPDDMSEGIEISFHGCLARIMLNNVDLLAKLPSRQRRACQMPKPQLLTITPGGFVEIPFSFLPFSIEFRLLPHPSTILMLSNAKNESLLQININQKGYLSLTATMSRVEQVSHPAIAVGDGSWHSMSLMIWGARLHVDVNGLTAMWLEGSMVRSIAKELAHFHLSAVGCYRSATVAFRSANIFGNVSLDRCDYKYRCSPNPCENDGICRQVTLTDLKCLCKENYEGRACHSSLLPRSCEEFFMQDKKSLVKNVSLDVDGGHALLPFKAQCSISRDHDSELITTTVFHDLEPSGMFVTGPTDPGTIRKTLRYGLHIDQIDRFIDGFESCEQYMRYQCRGGAKLMTYGYERRPSSWYGTRNGQHGLQWADAPPYSRMCSCAVNSSCVHNRMCNCDSGEDAVDDGYNPHIQLLPVMNLYLGGTSPTSSLNVSIGPLVCAQRVVFDAVSFLSRDVRLSGSQTFLSSVFDVALHVRFSHPRMTIFTWESMNGQRWFQLYVSGGKLVGQLVNGGSVFEIEGNIQINDNHWHAIYWEVNEDGMLLKVDKTISTIDMSIVLPHTYTWIIGSRTQHGLSGFAGMVRNVYLCGKEIALTTLVRKLQGGHSEYVEVGKRGACKIGSCSNGAKCIELYDSYACNCSMTPFTGPKCDQDVGMSVPQGSHLSIPWQHPAHVASCFRIAVQSHSSNYSLIRARALFADSQFNLTVNDKGYLQMSVFDGFFFHHKAYDTRHRIDQNEIADIEFCAHKKAFDLYINKEASISIQGNWSFFAQLNVWNFLDKNFTGCITRLQVGSGFPLKDPSSSRLSYKGDIRFGSCPFDQLVFPPDDIDSEEEMFTEIQIHAIIEHRNSLMILTPVIAIVIACVILLLFLIVICWIRNRPDGVYKTNENILAYCSPSRSEEPLVINSLNKEYFC</sequence>
<proteinExistence type="predicted"/>
<evidence type="ECO:0000256" key="3">
    <source>
        <dbReference type="SAM" id="Phobius"/>
    </source>
</evidence>
<dbReference type="CDD" id="cd00054">
    <property type="entry name" value="EGF_CA"/>
    <property type="match status" value="2"/>
</dbReference>
<dbReference type="InterPro" id="IPR000742">
    <property type="entry name" value="EGF"/>
</dbReference>
<evidence type="ECO:0000259" key="4">
    <source>
        <dbReference type="PROSITE" id="PS50025"/>
    </source>
</evidence>
<dbReference type="PROSITE" id="PS50025">
    <property type="entry name" value="LAM_G_DOMAIN"/>
    <property type="match status" value="2"/>
</dbReference>
<dbReference type="InterPro" id="IPR001791">
    <property type="entry name" value="Laminin_G"/>
</dbReference>
<keyword evidence="2" id="KW-0245">EGF-like domain</keyword>
<dbReference type="WBParaSite" id="PgR003_g232_t04">
    <property type="protein sequence ID" value="PgR003_g232_t04"/>
    <property type="gene ID" value="PgR003_g232"/>
</dbReference>
<dbReference type="CDD" id="cd00110">
    <property type="entry name" value="LamG"/>
    <property type="match status" value="2"/>
</dbReference>
<dbReference type="GO" id="GO:0016020">
    <property type="term" value="C:membrane"/>
    <property type="evidence" value="ECO:0007669"/>
    <property type="project" value="UniProtKB-SubCell"/>
</dbReference>
<keyword evidence="3" id="KW-0472">Membrane</keyword>
<dbReference type="InterPro" id="IPR013320">
    <property type="entry name" value="ConA-like_dom_sf"/>
</dbReference>
<keyword evidence="3" id="KW-0812">Transmembrane</keyword>
<dbReference type="Pfam" id="PF00008">
    <property type="entry name" value="EGF"/>
    <property type="match status" value="1"/>
</dbReference>
<dbReference type="PROSITE" id="PS50026">
    <property type="entry name" value="EGF_3"/>
    <property type="match status" value="2"/>
</dbReference>
<name>A0A915AA72_PARUN</name>
<evidence type="ECO:0000256" key="1">
    <source>
        <dbReference type="ARBA" id="ARBA00023157"/>
    </source>
</evidence>
<evidence type="ECO:0000313" key="7">
    <source>
        <dbReference type="WBParaSite" id="PgR003_g232_t04"/>
    </source>
</evidence>
<dbReference type="Pfam" id="PF02210">
    <property type="entry name" value="Laminin_G_2"/>
    <property type="match status" value="1"/>
</dbReference>
<dbReference type="InterPro" id="IPR050372">
    <property type="entry name" value="Neurexin-related_CASP"/>
</dbReference>
<evidence type="ECO:0000313" key="6">
    <source>
        <dbReference type="Proteomes" id="UP000887569"/>
    </source>
</evidence>
<dbReference type="AlphaFoldDB" id="A0A915AA72"/>
<reference evidence="7" key="1">
    <citation type="submission" date="2022-11" db="UniProtKB">
        <authorList>
            <consortium name="WormBaseParasite"/>
        </authorList>
    </citation>
    <scope>IDENTIFICATION</scope>
</reference>
<feature type="domain" description="Laminin G" evidence="4">
    <location>
        <begin position="171"/>
        <end position="337"/>
    </location>
</feature>
<feature type="transmembrane region" description="Helical" evidence="3">
    <location>
        <begin position="1142"/>
        <end position="1168"/>
    </location>
</feature>
<dbReference type="PROSITE" id="PS00022">
    <property type="entry name" value="EGF_1"/>
    <property type="match status" value="1"/>
</dbReference>
<comment type="caution">
    <text evidence="2">Lacks conserved residue(s) required for the propagation of feature annotation.</text>
</comment>
<dbReference type="Proteomes" id="UP000887569">
    <property type="component" value="Unplaced"/>
</dbReference>
<organism evidence="6 7">
    <name type="scientific">Parascaris univalens</name>
    <name type="common">Nematode worm</name>
    <dbReference type="NCBI Taxonomy" id="6257"/>
    <lineage>
        <taxon>Eukaryota</taxon>
        <taxon>Metazoa</taxon>
        <taxon>Ecdysozoa</taxon>
        <taxon>Nematoda</taxon>
        <taxon>Chromadorea</taxon>
        <taxon>Rhabditida</taxon>
        <taxon>Spirurina</taxon>
        <taxon>Ascaridomorpha</taxon>
        <taxon>Ascaridoidea</taxon>
        <taxon>Ascarididae</taxon>
        <taxon>Parascaris</taxon>
    </lineage>
</organism>